<evidence type="ECO:0000313" key="9">
    <source>
        <dbReference type="EMBL" id="CAD7239944.1"/>
    </source>
</evidence>
<evidence type="ECO:0000256" key="3">
    <source>
        <dbReference type="ARBA" id="ARBA00022692"/>
    </source>
</evidence>
<evidence type="ECO:0000256" key="1">
    <source>
        <dbReference type="ARBA" id="ARBA00004141"/>
    </source>
</evidence>
<evidence type="ECO:0000256" key="2">
    <source>
        <dbReference type="ARBA" id="ARBA00022617"/>
    </source>
</evidence>
<keyword evidence="7" id="KW-0472">Membrane</keyword>
<dbReference type="SUPFAM" id="SSF81343">
    <property type="entry name" value="Fumarate reductase respiratory complex transmembrane subunits"/>
    <property type="match status" value="1"/>
</dbReference>
<dbReference type="GO" id="GO:0009055">
    <property type="term" value="F:electron transfer activity"/>
    <property type="evidence" value="ECO:0007669"/>
    <property type="project" value="InterPro"/>
</dbReference>
<evidence type="ECO:0000256" key="8">
    <source>
        <dbReference type="PIRSR" id="PIRSR000178-1"/>
    </source>
</evidence>
<dbReference type="AlphaFoldDB" id="A0A7R8ZZ78"/>
<accession>A0A7R8ZZ78</accession>
<feature type="binding site" description="axial binding residue" evidence="8">
    <location>
        <position position="82"/>
    </location>
    <ligand>
        <name>heme</name>
        <dbReference type="ChEBI" id="CHEBI:30413"/>
        <note>ligand shared with second transmembrane subunit</note>
    </ligand>
    <ligandPart>
        <name>Fe</name>
        <dbReference type="ChEBI" id="CHEBI:18248"/>
    </ligandPart>
</feature>
<keyword evidence="6 8" id="KW-0408">Iron</keyword>
<dbReference type="InterPro" id="IPR018495">
    <property type="entry name" value="Succ_DH_cyt_bsu_CS"/>
</dbReference>
<feature type="non-terminal residue" evidence="9">
    <location>
        <position position="117"/>
    </location>
</feature>
<dbReference type="PANTHER" id="PTHR10978">
    <property type="entry name" value="SUCCINATE DEHYDROGENASE CYTOCHROME B560 SUBUNIT"/>
    <property type="match status" value="1"/>
</dbReference>
<proteinExistence type="predicted"/>
<dbReference type="PIRSF" id="PIRSF000178">
    <property type="entry name" value="SDH_cyt_b560"/>
    <property type="match status" value="1"/>
</dbReference>
<dbReference type="CDD" id="cd03499">
    <property type="entry name" value="SQR_TypeC_SdhC"/>
    <property type="match status" value="1"/>
</dbReference>
<keyword evidence="3" id="KW-0812">Transmembrane</keyword>
<dbReference type="EMBL" id="OB749163">
    <property type="protein sequence ID" value="CAD7239944.1"/>
    <property type="molecule type" value="Genomic_DNA"/>
</dbReference>
<dbReference type="InterPro" id="IPR000701">
    <property type="entry name" value="SuccDH_FuR_B_TM-su"/>
</dbReference>
<dbReference type="OrthoDB" id="588261at2759"/>
<keyword evidence="2 8" id="KW-0349">Heme</keyword>
<keyword evidence="5" id="KW-1133">Transmembrane helix</keyword>
<dbReference type="Pfam" id="PF01127">
    <property type="entry name" value="Sdh_cyt"/>
    <property type="match status" value="1"/>
</dbReference>
<dbReference type="PANTHER" id="PTHR10978:SF5">
    <property type="entry name" value="SUCCINATE DEHYDROGENASE CYTOCHROME B560 SUBUNIT, MITOCHONDRIAL"/>
    <property type="match status" value="1"/>
</dbReference>
<dbReference type="InterPro" id="IPR014314">
    <property type="entry name" value="Succ_DH_cytb556"/>
</dbReference>
<protein>
    <submittedName>
        <fullName evidence="9">Uncharacterized protein</fullName>
    </submittedName>
</protein>
<dbReference type="GO" id="GO:0006099">
    <property type="term" value="P:tricarboxylic acid cycle"/>
    <property type="evidence" value="ECO:0007669"/>
    <property type="project" value="InterPro"/>
</dbReference>
<organism evidence="9">
    <name type="scientific">Cyprideis torosa</name>
    <dbReference type="NCBI Taxonomy" id="163714"/>
    <lineage>
        <taxon>Eukaryota</taxon>
        <taxon>Metazoa</taxon>
        <taxon>Ecdysozoa</taxon>
        <taxon>Arthropoda</taxon>
        <taxon>Crustacea</taxon>
        <taxon>Oligostraca</taxon>
        <taxon>Ostracoda</taxon>
        <taxon>Podocopa</taxon>
        <taxon>Podocopida</taxon>
        <taxon>Cytherocopina</taxon>
        <taxon>Cytheroidea</taxon>
        <taxon>Cytherideidae</taxon>
        <taxon>Cyprideis</taxon>
    </lineage>
</organism>
<dbReference type="NCBIfam" id="TIGR02970">
    <property type="entry name" value="succ_dehyd_cytB"/>
    <property type="match status" value="1"/>
</dbReference>
<reference evidence="9" key="1">
    <citation type="submission" date="2020-11" db="EMBL/GenBank/DDBJ databases">
        <authorList>
            <person name="Tran Van P."/>
        </authorList>
    </citation>
    <scope>NUCLEOTIDE SEQUENCE</scope>
</reference>
<dbReference type="GO" id="GO:0046872">
    <property type="term" value="F:metal ion binding"/>
    <property type="evidence" value="ECO:0007669"/>
    <property type="project" value="UniProtKB-KW"/>
</dbReference>
<sequence>MAWNDPRPMSPHLQIYDLPTTAKLSVLHRGTGAALMAGMVLLVIALATAAGGEAAWQTGRTILFSWFGKLVLFGFTVALYYHFCNGIRHLWWDLGRGLDKASTEKSAKVVLGGTAAL</sequence>
<evidence type="ECO:0000256" key="7">
    <source>
        <dbReference type="ARBA" id="ARBA00023136"/>
    </source>
</evidence>
<dbReference type="Gene3D" id="1.20.1300.10">
    <property type="entry name" value="Fumarate reductase/succinate dehydrogenase, transmembrane subunit"/>
    <property type="match status" value="1"/>
</dbReference>
<keyword evidence="4 8" id="KW-0479">Metal-binding</keyword>
<dbReference type="GO" id="GO:0016020">
    <property type="term" value="C:membrane"/>
    <property type="evidence" value="ECO:0007669"/>
    <property type="project" value="UniProtKB-SubCell"/>
</dbReference>
<comment type="subcellular location">
    <subcellularLocation>
        <location evidence="1">Membrane</location>
        <topology evidence="1">Multi-pass membrane protein</topology>
    </subcellularLocation>
</comment>
<dbReference type="InterPro" id="IPR034804">
    <property type="entry name" value="SQR/QFR_C/D"/>
</dbReference>
<comment type="cofactor">
    <cofactor evidence="8">
        <name>heme</name>
        <dbReference type="ChEBI" id="CHEBI:30413"/>
    </cofactor>
    <text evidence="8">The heme is bound between the two transmembrane subunits.</text>
</comment>
<evidence type="ECO:0000256" key="5">
    <source>
        <dbReference type="ARBA" id="ARBA00022989"/>
    </source>
</evidence>
<name>A0A7R8ZZ78_9CRUS</name>
<evidence type="ECO:0000256" key="6">
    <source>
        <dbReference type="ARBA" id="ARBA00023004"/>
    </source>
</evidence>
<gene>
    <name evidence="9" type="ORF">CTOB1V02_LOCUS17759</name>
</gene>
<dbReference type="PROSITE" id="PS01001">
    <property type="entry name" value="SDH_CYT_2"/>
    <property type="match status" value="1"/>
</dbReference>
<evidence type="ECO:0000256" key="4">
    <source>
        <dbReference type="ARBA" id="ARBA00022723"/>
    </source>
</evidence>